<dbReference type="AlphaFoldDB" id="A0A6J7EBY4"/>
<evidence type="ECO:0000313" key="2">
    <source>
        <dbReference type="EMBL" id="CAB4878690.1"/>
    </source>
</evidence>
<evidence type="ECO:0000256" key="1">
    <source>
        <dbReference type="SAM" id="MobiDB-lite"/>
    </source>
</evidence>
<feature type="region of interest" description="Disordered" evidence="1">
    <location>
        <begin position="1"/>
        <end position="43"/>
    </location>
</feature>
<feature type="region of interest" description="Disordered" evidence="1">
    <location>
        <begin position="116"/>
        <end position="149"/>
    </location>
</feature>
<feature type="compositionally biased region" description="Basic residues" evidence="1">
    <location>
        <begin position="7"/>
        <end position="31"/>
    </location>
</feature>
<proteinExistence type="predicted"/>
<accession>A0A6J7EBY4</accession>
<sequence>MATTTPTKKRATAAKTTAAKRKTSSRAKAKPKAATPTPLTRVERVREAAERAVVVPVGAALEARDAVAGTVEDLQARYGTAEAAEKQLKRFERRGEKVRKQAERRVKKARTRVERELKARRRTAEKRVRTERTRVEREAKHAAARMESVRDSITQIDLANSTGFLQTQVEQAVQTGVNAGTEAVRRASERLSA</sequence>
<name>A0A6J7EBY4_9ZZZZ</name>
<reference evidence="2" key="1">
    <citation type="submission" date="2020-05" db="EMBL/GenBank/DDBJ databases">
        <authorList>
            <person name="Chiriac C."/>
            <person name="Salcher M."/>
            <person name="Ghai R."/>
            <person name="Kavagutti S V."/>
        </authorList>
    </citation>
    <scope>NUCLEOTIDE SEQUENCE</scope>
</reference>
<feature type="compositionally biased region" description="Basic and acidic residues" evidence="1">
    <location>
        <begin position="125"/>
        <end position="141"/>
    </location>
</feature>
<dbReference type="EMBL" id="CAFBLU010000021">
    <property type="protein sequence ID" value="CAB4878690.1"/>
    <property type="molecule type" value="Genomic_DNA"/>
</dbReference>
<protein>
    <submittedName>
        <fullName evidence="2">Unannotated protein</fullName>
    </submittedName>
</protein>
<gene>
    <name evidence="2" type="ORF">UFOPK3444_01189</name>
</gene>
<organism evidence="2">
    <name type="scientific">freshwater metagenome</name>
    <dbReference type="NCBI Taxonomy" id="449393"/>
    <lineage>
        <taxon>unclassified sequences</taxon>
        <taxon>metagenomes</taxon>
        <taxon>ecological metagenomes</taxon>
    </lineage>
</organism>